<dbReference type="GO" id="GO:0030203">
    <property type="term" value="P:glycosaminoglycan metabolic process"/>
    <property type="evidence" value="ECO:0007669"/>
    <property type="project" value="TreeGrafter"/>
</dbReference>
<dbReference type="Gene3D" id="3.30.379.10">
    <property type="entry name" value="Chitobiase/beta-hexosaminidase domain 2-like"/>
    <property type="match status" value="1"/>
</dbReference>
<evidence type="ECO:0000256" key="4">
    <source>
        <dbReference type="ARBA" id="ARBA00022801"/>
    </source>
</evidence>
<evidence type="ECO:0000259" key="8">
    <source>
        <dbReference type="Pfam" id="PF02838"/>
    </source>
</evidence>
<evidence type="ECO:0000259" key="7">
    <source>
        <dbReference type="Pfam" id="PF00728"/>
    </source>
</evidence>
<keyword evidence="5" id="KW-0326">Glycosidase</keyword>
<comment type="catalytic activity">
    <reaction evidence="1">
        <text>Hydrolysis of terminal non-reducing N-acetyl-D-hexosamine residues in N-acetyl-beta-D-hexosaminides.</text>
        <dbReference type="EC" id="3.2.1.52"/>
    </reaction>
</comment>
<evidence type="ECO:0000256" key="5">
    <source>
        <dbReference type="ARBA" id="ARBA00023295"/>
    </source>
</evidence>
<comment type="caution">
    <text evidence="9">The sequence shown here is derived from an EMBL/GenBank/DDBJ whole genome shotgun (WGS) entry which is preliminary data.</text>
</comment>
<dbReference type="AlphaFoldDB" id="A0A3L7YY27"/>
<sequence length="692" mass="79330">MKINSLSKLLVITGLFLIANFISAKTLDSRFQILPLPQKIEIISESGLKGSELSFITAEGDFALPVLGTLTDCLPRHKSAGKGVVLRLTTDSTPESEEGYLLEVGKKGVVISARTAAGLFYGCQTLEQLMEDSRDFNLTIPQMKITDYPQIDYRAVHFDNKHHLDRTEYYYRTIDKLARYKINAVIWEIDDKLRFSRHPEIGAPNALSKQEVRAISRYAKERNIEITPLVQGLGHAGYILKHHWELRENPASDWEFCPSDPRTYDLQFDLYKDALEAMPDGKYLHIGGDEITAIGIDERCKATGKSAFELQMEWLKKVCDFAVTHGKTPIFWDDMPIKYAGLWGLVNNSNLTDEEVRKQWNTEKLDKAIKMFPKNCIYMRWRYEDPTTTAHRLLLEWYQKTGLQVMAATAAATGNSCFMPRKNSRAQYIKDFSTLVAENRLCGILATAWDDGSPHLETIMRGYIAQGEYGWNYHGRNVEAFITAHGQREFALSRKHMEFLKELEQSAFFFDKALITSGSRNPAWGVKKTFTLLELPDAGKPGEWCRKYAEKIREAATENERYQSIEAGIKEALAASRRNRYTLEVYRQTNHLFHYPAQVILGLEAYDKAATDEARKQALGELESICQDFTRMRSELENVYSQTRFMQNAAGYIADHNHHNHLAALTDNSDWWFLYELPMTQKVKKWLTSLKP</sequence>
<gene>
    <name evidence="9" type="ORF">D7Y07_03870</name>
</gene>
<comment type="similarity">
    <text evidence="2">Belongs to the glycosyl hydrolase 20 family.</text>
</comment>
<accession>A0A3L7YY27</accession>
<dbReference type="GO" id="GO:0016020">
    <property type="term" value="C:membrane"/>
    <property type="evidence" value="ECO:0007669"/>
    <property type="project" value="TreeGrafter"/>
</dbReference>
<organism evidence="9 10">
    <name type="scientific">Bacteroides acidifaciens</name>
    <dbReference type="NCBI Taxonomy" id="85831"/>
    <lineage>
        <taxon>Bacteria</taxon>
        <taxon>Pseudomonadati</taxon>
        <taxon>Bacteroidota</taxon>
        <taxon>Bacteroidia</taxon>
        <taxon>Bacteroidales</taxon>
        <taxon>Bacteroidaceae</taxon>
        <taxon>Bacteroides</taxon>
    </lineage>
</organism>
<dbReference type="SUPFAM" id="SSF55545">
    <property type="entry name" value="beta-N-acetylhexosaminidase-like domain"/>
    <property type="match status" value="1"/>
</dbReference>
<evidence type="ECO:0000256" key="2">
    <source>
        <dbReference type="ARBA" id="ARBA00006285"/>
    </source>
</evidence>
<evidence type="ECO:0000313" key="9">
    <source>
        <dbReference type="EMBL" id="RLT81249.1"/>
    </source>
</evidence>
<keyword evidence="4 9" id="KW-0378">Hydrolase</keyword>
<evidence type="ECO:0000313" key="10">
    <source>
        <dbReference type="Proteomes" id="UP000267159"/>
    </source>
</evidence>
<name>A0A3L7YY27_9BACE</name>
<evidence type="ECO:0000256" key="6">
    <source>
        <dbReference type="PIRSR" id="PIRSR625705-1"/>
    </source>
</evidence>
<reference evidence="9 10" key="1">
    <citation type="submission" date="2018-09" db="EMBL/GenBank/DDBJ databases">
        <title>Murine metabolic-syndrome-specific gut microbial biobank.</title>
        <authorList>
            <person name="Liu C."/>
        </authorList>
    </citation>
    <scope>NUCLEOTIDE SEQUENCE [LARGE SCALE GENOMIC DNA]</scope>
    <source>
        <strain evidence="9 10">0.1X-D8-26</strain>
    </source>
</reference>
<evidence type="ECO:0000256" key="3">
    <source>
        <dbReference type="ARBA" id="ARBA00012663"/>
    </source>
</evidence>
<dbReference type="SUPFAM" id="SSF51445">
    <property type="entry name" value="(Trans)glycosidases"/>
    <property type="match status" value="1"/>
</dbReference>
<dbReference type="InterPro" id="IPR029018">
    <property type="entry name" value="Hex-like_dom2"/>
</dbReference>
<dbReference type="GO" id="GO:0005975">
    <property type="term" value="P:carbohydrate metabolic process"/>
    <property type="evidence" value="ECO:0007669"/>
    <property type="project" value="InterPro"/>
</dbReference>
<proteinExistence type="inferred from homology"/>
<dbReference type="Pfam" id="PF00728">
    <property type="entry name" value="Glyco_hydro_20"/>
    <property type="match status" value="1"/>
</dbReference>
<dbReference type="EC" id="3.2.1.52" evidence="3"/>
<feature type="domain" description="Glycoside hydrolase family 20 catalytic" evidence="7">
    <location>
        <begin position="152"/>
        <end position="368"/>
    </location>
</feature>
<dbReference type="RefSeq" id="WP_121766854.1">
    <property type="nucleotide sequence ID" value="NZ_CAKOCY010000063.1"/>
</dbReference>
<dbReference type="GO" id="GO:0004563">
    <property type="term" value="F:beta-N-acetylhexosaminidase activity"/>
    <property type="evidence" value="ECO:0007669"/>
    <property type="project" value="UniProtKB-EC"/>
</dbReference>
<dbReference type="InterPro" id="IPR025705">
    <property type="entry name" value="Beta_hexosaminidase_sua/sub"/>
</dbReference>
<dbReference type="Gene3D" id="3.20.20.80">
    <property type="entry name" value="Glycosidases"/>
    <property type="match status" value="1"/>
</dbReference>
<dbReference type="Pfam" id="PF02838">
    <property type="entry name" value="Glyco_hydro_20b"/>
    <property type="match status" value="1"/>
</dbReference>
<evidence type="ECO:0000256" key="1">
    <source>
        <dbReference type="ARBA" id="ARBA00001231"/>
    </source>
</evidence>
<dbReference type="PANTHER" id="PTHR22600:SF57">
    <property type="entry name" value="BETA-N-ACETYLHEXOSAMINIDASE"/>
    <property type="match status" value="1"/>
</dbReference>
<feature type="active site" description="Proton donor" evidence="6">
    <location>
        <position position="290"/>
    </location>
</feature>
<dbReference type="InterPro" id="IPR015883">
    <property type="entry name" value="Glyco_hydro_20_cat"/>
</dbReference>
<dbReference type="InterPro" id="IPR017853">
    <property type="entry name" value="GH"/>
</dbReference>
<protein>
    <recommendedName>
        <fullName evidence="3">beta-N-acetylhexosaminidase</fullName>
        <ecNumber evidence="3">3.2.1.52</ecNumber>
    </recommendedName>
</protein>
<dbReference type="EMBL" id="RAZM01000007">
    <property type="protein sequence ID" value="RLT81249.1"/>
    <property type="molecule type" value="Genomic_DNA"/>
</dbReference>
<dbReference type="PANTHER" id="PTHR22600">
    <property type="entry name" value="BETA-HEXOSAMINIDASE"/>
    <property type="match status" value="1"/>
</dbReference>
<dbReference type="PRINTS" id="PR00738">
    <property type="entry name" value="GLHYDRLASE20"/>
</dbReference>
<dbReference type="InterPro" id="IPR015882">
    <property type="entry name" value="HEX_bac_N"/>
</dbReference>
<dbReference type="Proteomes" id="UP000267159">
    <property type="component" value="Unassembled WGS sequence"/>
</dbReference>
<feature type="domain" description="Beta-hexosaminidase bacterial type N-terminal" evidence="8">
    <location>
        <begin position="76"/>
        <end position="148"/>
    </location>
</feature>